<gene>
    <name evidence="4" type="ORF">GYM71_08275</name>
</gene>
<name>A0ABX8W6K6_9LACO</name>
<dbReference type="EMBL" id="CP048268">
    <property type="protein sequence ID" value="QYN53410.1"/>
    <property type="molecule type" value="Genomic_DNA"/>
</dbReference>
<evidence type="ECO:0000256" key="1">
    <source>
        <dbReference type="SAM" id="Coils"/>
    </source>
</evidence>
<proteinExistence type="predicted"/>
<keyword evidence="1" id="KW-0175">Coiled coil</keyword>
<evidence type="ECO:0000256" key="2">
    <source>
        <dbReference type="SAM" id="MobiDB-lite"/>
    </source>
</evidence>
<keyword evidence="3" id="KW-1133">Transmembrane helix</keyword>
<accession>A0ABX8W6K6</accession>
<evidence type="ECO:0000313" key="4">
    <source>
        <dbReference type="EMBL" id="QYN53410.1"/>
    </source>
</evidence>
<evidence type="ECO:0000313" key="5">
    <source>
        <dbReference type="Proteomes" id="UP000826550"/>
    </source>
</evidence>
<dbReference type="Gene3D" id="1.10.287.1490">
    <property type="match status" value="1"/>
</dbReference>
<feature type="compositionally biased region" description="Polar residues" evidence="2">
    <location>
        <begin position="210"/>
        <end position="238"/>
    </location>
</feature>
<sequence>MDKKEVTGMRIIMAIIFTLTTTLLVFALNNTTIIMAAQVSDGNFSELAPHEHELEQAKTDLQTNQKKDTINHLLAQHTKYQKQLKKVRHKIAALKANLARVKTETNDTGKKQIATLQKKLRTTNKQFKRIHHQLHLLQKQIRNTNQIKQAAANSSQDLLDRYSAANTEKQAEADMPHLAQESQPYQQGFAANQKATNDSSPLRAVNLSPATSKTVQAQNSQSNAPENTNDLASPSEQVQAEKPNSDSDGKNAKLHKAPIQAMATIREKDQHFEPTINKQYTLTYGSKLPQTGSNLIEKTKLTTIGLIFLFISFILSGSAQLKKLKFNH</sequence>
<organism evidence="4 5">
    <name type="scientific">Lactobacillus panisapium</name>
    <dbReference type="NCBI Taxonomy" id="2012495"/>
    <lineage>
        <taxon>Bacteria</taxon>
        <taxon>Bacillati</taxon>
        <taxon>Bacillota</taxon>
        <taxon>Bacilli</taxon>
        <taxon>Lactobacillales</taxon>
        <taxon>Lactobacillaceae</taxon>
        <taxon>Lactobacillus</taxon>
    </lineage>
</organism>
<feature type="coiled-coil region" evidence="1">
    <location>
        <begin position="70"/>
        <end position="104"/>
    </location>
</feature>
<keyword evidence="5" id="KW-1185">Reference proteome</keyword>
<protein>
    <recommendedName>
        <fullName evidence="6">Gram-positive cocci surface proteins LPxTG domain-containing protein</fullName>
    </recommendedName>
</protein>
<dbReference type="Proteomes" id="UP000826550">
    <property type="component" value="Chromosome"/>
</dbReference>
<keyword evidence="3" id="KW-0812">Transmembrane</keyword>
<evidence type="ECO:0008006" key="6">
    <source>
        <dbReference type="Google" id="ProtNLM"/>
    </source>
</evidence>
<evidence type="ECO:0000256" key="3">
    <source>
        <dbReference type="SAM" id="Phobius"/>
    </source>
</evidence>
<keyword evidence="3" id="KW-0472">Membrane</keyword>
<feature type="region of interest" description="Disordered" evidence="2">
    <location>
        <begin position="210"/>
        <end position="253"/>
    </location>
</feature>
<reference evidence="4 5" key="1">
    <citation type="submission" date="2020-01" db="EMBL/GenBank/DDBJ databases">
        <title>Vast differences in strain-level diversity in the gut microbiota of two closely related honey bee species.</title>
        <authorList>
            <person name="Ellegaard K.M."/>
            <person name="Suenami S."/>
            <person name="Miyazaki R."/>
            <person name="Engel P."/>
        </authorList>
    </citation>
    <scope>NUCLEOTIDE SEQUENCE [LARGE SCALE GENOMIC DNA]</scope>
    <source>
        <strain evidence="4 5">ESL0416</strain>
    </source>
</reference>
<feature type="transmembrane region" description="Helical" evidence="3">
    <location>
        <begin position="301"/>
        <end position="321"/>
    </location>
</feature>
<dbReference type="RefSeq" id="WP_220220105.1">
    <property type="nucleotide sequence ID" value="NZ_CP048268.1"/>
</dbReference>